<feature type="region of interest" description="Disordered" evidence="1">
    <location>
        <begin position="41"/>
        <end position="67"/>
    </location>
</feature>
<keyword evidence="4" id="KW-1185">Reference proteome</keyword>
<dbReference type="Proteomes" id="UP000799539">
    <property type="component" value="Unassembled WGS sequence"/>
</dbReference>
<organism evidence="3 4">
    <name type="scientific">Cercospora zeae-maydis SCOH1-5</name>
    <dbReference type="NCBI Taxonomy" id="717836"/>
    <lineage>
        <taxon>Eukaryota</taxon>
        <taxon>Fungi</taxon>
        <taxon>Dikarya</taxon>
        <taxon>Ascomycota</taxon>
        <taxon>Pezizomycotina</taxon>
        <taxon>Dothideomycetes</taxon>
        <taxon>Dothideomycetidae</taxon>
        <taxon>Mycosphaerellales</taxon>
        <taxon>Mycosphaerellaceae</taxon>
        <taxon>Cercospora</taxon>
    </lineage>
</organism>
<evidence type="ECO:0000259" key="2">
    <source>
        <dbReference type="Pfam" id="PF23155"/>
    </source>
</evidence>
<feature type="region of interest" description="Disordered" evidence="1">
    <location>
        <begin position="195"/>
        <end position="219"/>
    </location>
</feature>
<name>A0A6A6FRU0_9PEZI</name>
<proteinExistence type="predicted"/>
<sequence length="219" mass="24785">MFETSFQHASSTPLPKDVSLDNGLQLLHDFETVIRLSPDCRGCKPIPPPKTGQQKRQANREGKSQEQEDVLYYEVEDDLPFIPKTLWSGGVKYQADFLPQPDGCDITVHAPGGFTSTNRWRLLRENEPPGRPSELDHEKDLAQARSKNTLHADQTSSGWYVQIVSDAKVNRTFASFVKGFLKSSHQQLQNAFIEKLKGPDEQEDNNERPKLGRRTSSHL</sequence>
<feature type="compositionally biased region" description="Basic and acidic residues" evidence="1">
    <location>
        <begin position="195"/>
        <end position="210"/>
    </location>
</feature>
<dbReference type="PANTHER" id="PTHR38117:SF1">
    <property type="entry name" value="DUF3074 DOMAIN-CONTAINING PROTEIN"/>
    <property type="match status" value="1"/>
</dbReference>
<dbReference type="EMBL" id="ML992664">
    <property type="protein sequence ID" value="KAF2216163.1"/>
    <property type="molecule type" value="Genomic_DNA"/>
</dbReference>
<evidence type="ECO:0000313" key="3">
    <source>
        <dbReference type="EMBL" id="KAF2216163.1"/>
    </source>
</evidence>
<gene>
    <name evidence="3" type="ORF">CERZMDRAFT_81321</name>
</gene>
<dbReference type="InterPro" id="IPR055481">
    <property type="entry name" value="DUF7053"/>
</dbReference>
<dbReference type="PANTHER" id="PTHR38117">
    <property type="entry name" value="NACHT AND WD40 DOMAIN PROTEIN"/>
    <property type="match status" value="1"/>
</dbReference>
<evidence type="ECO:0000256" key="1">
    <source>
        <dbReference type="SAM" id="MobiDB-lite"/>
    </source>
</evidence>
<dbReference type="Pfam" id="PF23155">
    <property type="entry name" value="DUF7053"/>
    <property type="match status" value="1"/>
</dbReference>
<dbReference type="OrthoDB" id="3838383at2759"/>
<evidence type="ECO:0000313" key="4">
    <source>
        <dbReference type="Proteomes" id="UP000799539"/>
    </source>
</evidence>
<accession>A0A6A6FRU0</accession>
<dbReference type="AlphaFoldDB" id="A0A6A6FRU0"/>
<protein>
    <recommendedName>
        <fullName evidence="2">DUF7053 domain-containing protein</fullName>
    </recommendedName>
</protein>
<feature type="domain" description="DUF7053" evidence="2">
    <location>
        <begin position="5"/>
        <end position="197"/>
    </location>
</feature>
<reference evidence="3" key="1">
    <citation type="journal article" date="2020" name="Stud. Mycol.">
        <title>101 Dothideomycetes genomes: a test case for predicting lifestyles and emergence of pathogens.</title>
        <authorList>
            <person name="Haridas S."/>
            <person name="Albert R."/>
            <person name="Binder M."/>
            <person name="Bloem J."/>
            <person name="Labutti K."/>
            <person name="Salamov A."/>
            <person name="Andreopoulos B."/>
            <person name="Baker S."/>
            <person name="Barry K."/>
            <person name="Bills G."/>
            <person name="Bluhm B."/>
            <person name="Cannon C."/>
            <person name="Castanera R."/>
            <person name="Culley D."/>
            <person name="Daum C."/>
            <person name="Ezra D."/>
            <person name="Gonzalez J."/>
            <person name="Henrissat B."/>
            <person name="Kuo A."/>
            <person name="Liang C."/>
            <person name="Lipzen A."/>
            <person name="Lutzoni F."/>
            <person name="Magnuson J."/>
            <person name="Mondo S."/>
            <person name="Nolan M."/>
            <person name="Ohm R."/>
            <person name="Pangilinan J."/>
            <person name="Park H.-J."/>
            <person name="Ramirez L."/>
            <person name="Alfaro M."/>
            <person name="Sun H."/>
            <person name="Tritt A."/>
            <person name="Yoshinaga Y."/>
            <person name="Zwiers L.-H."/>
            <person name="Turgeon B."/>
            <person name="Goodwin S."/>
            <person name="Spatafora J."/>
            <person name="Crous P."/>
            <person name="Grigoriev I."/>
        </authorList>
    </citation>
    <scope>NUCLEOTIDE SEQUENCE</scope>
    <source>
        <strain evidence="3">SCOH1-5</strain>
    </source>
</reference>